<dbReference type="InterPro" id="IPR002123">
    <property type="entry name" value="Plipid/glycerol_acylTrfase"/>
</dbReference>
<accession>A0A1R1X881</accession>
<reference evidence="7" key="1">
    <citation type="submission" date="2017-01" db="EMBL/GenBank/DDBJ databases">
        <authorList>
            <person name="Wang Y."/>
            <person name="White M."/>
            <person name="Kvist S."/>
            <person name="Moncalvo J.-M."/>
        </authorList>
    </citation>
    <scope>NUCLEOTIDE SEQUENCE [LARGE SCALE GENOMIC DNA]</scope>
    <source>
        <strain evidence="7">ID-206-W2</strain>
    </source>
</reference>
<feature type="domain" description="Phospholipid/glycerol acyltransferase" evidence="5">
    <location>
        <begin position="51"/>
        <end position="175"/>
    </location>
</feature>
<dbReference type="OrthoDB" id="189226at2759"/>
<proteinExistence type="inferred from homology"/>
<dbReference type="AlphaFoldDB" id="A0A1R1X881"/>
<evidence type="ECO:0000256" key="2">
    <source>
        <dbReference type="ARBA" id="ARBA00022679"/>
    </source>
</evidence>
<feature type="transmembrane region" description="Helical" evidence="4">
    <location>
        <begin position="287"/>
        <end position="304"/>
    </location>
</feature>
<keyword evidence="4" id="KW-0472">Membrane</keyword>
<keyword evidence="2 6" id="KW-0808">Transferase</keyword>
<evidence type="ECO:0000313" key="7">
    <source>
        <dbReference type="Proteomes" id="UP000187429"/>
    </source>
</evidence>
<dbReference type="SMART" id="SM00563">
    <property type="entry name" value="PlsC"/>
    <property type="match status" value="1"/>
</dbReference>
<evidence type="ECO:0000256" key="1">
    <source>
        <dbReference type="ARBA" id="ARBA00008655"/>
    </source>
</evidence>
<dbReference type="PANTHER" id="PTHR10983">
    <property type="entry name" value="1-ACYLGLYCEROL-3-PHOSPHATE ACYLTRANSFERASE-RELATED"/>
    <property type="match status" value="1"/>
</dbReference>
<dbReference type="GO" id="GO:0016746">
    <property type="term" value="F:acyltransferase activity"/>
    <property type="evidence" value="ECO:0007669"/>
    <property type="project" value="UniProtKB-KW"/>
</dbReference>
<dbReference type="GO" id="GO:0005783">
    <property type="term" value="C:endoplasmic reticulum"/>
    <property type="evidence" value="ECO:0007669"/>
    <property type="project" value="TreeGrafter"/>
</dbReference>
<evidence type="ECO:0000259" key="5">
    <source>
        <dbReference type="SMART" id="SM00563"/>
    </source>
</evidence>
<comment type="caution">
    <text evidence="6">The sequence shown here is derived from an EMBL/GenBank/DDBJ whole genome shotgun (WGS) entry which is preliminary data.</text>
</comment>
<gene>
    <name evidence="6" type="ORF">AYI69_g10084</name>
</gene>
<evidence type="ECO:0000256" key="4">
    <source>
        <dbReference type="SAM" id="Phobius"/>
    </source>
</evidence>
<evidence type="ECO:0000256" key="3">
    <source>
        <dbReference type="ARBA" id="ARBA00023315"/>
    </source>
</evidence>
<dbReference type="CDD" id="cd07990">
    <property type="entry name" value="LPLAT_LCLAT1-like"/>
    <property type="match status" value="1"/>
</dbReference>
<comment type="similarity">
    <text evidence="1">Belongs to the 1-acyl-sn-glycerol-3-phosphate acyltransferase family.</text>
</comment>
<dbReference type="EMBL" id="LSSM01006400">
    <property type="protein sequence ID" value="OMJ10840.1"/>
    <property type="molecule type" value="Genomic_DNA"/>
</dbReference>
<dbReference type="Proteomes" id="UP000187429">
    <property type="component" value="Unassembled WGS sequence"/>
</dbReference>
<sequence length="307" mass="35861">MLDFIFKAFIPYDMIVSCDQDLVSSFSNNLNSKDLNSLLVDNTIFPIEESFVIMSNHQAYTDWVYLWSVLRVQNLEGSIKIILKESLKNVPIIGWGMQYFDFIFLKRNWNADKETLEAHMRKINNCEFPTSLLLFPEGTTFTKNTLTKSLAFAAKSDLKIQHPKHLILPRSTGIKCCLDNLSLGKTKYLYDVTVGYSGVPRDGFAEDVYSMKNIFYNEKYPKQIHINIRRFLISDIPLDEDSKFSEWLQNRFLEKDSKLDYFYKSGDFHSENDIPYMKNHISTLDKVFGIRDMLLAAVLIYFFIKIF</sequence>
<dbReference type="GO" id="GO:0036149">
    <property type="term" value="P:phosphatidylinositol acyl-chain remodeling"/>
    <property type="evidence" value="ECO:0007669"/>
    <property type="project" value="TreeGrafter"/>
</dbReference>
<keyword evidence="4" id="KW-0812">Transmembrane</keyword>
<keyword evidence="7" id="KW-1185">Reference proteome</keyword>
<dbReference type="Pfam" id="PF16076">
    <property type="entry name" value="Acyltransf_C"/>
    <property type="match status" value="1"/>
</dbReference>
<dbReference type="SUPFAM" id="SSF69593">
    <property type="entry name" value="Glycerol-3-phosphate (1)-acyltransferase"/>
    <property type="match status" value="1"/>
</dbReference>
<dbReference type="PANTHER" id="PTHR10983:SF16">
    <property type="entry name" value="LYSOCARDIOLIPIN ACYLTRANSFERASE 1"/>
    <property type="match status" value="1"/>
</dbReference>
<name>A0A1R1X881_9FUNG</name>
<organism evidence="6 7">
    <name type="scientific">Smittium culicis</name>
    <dbReference type="NCBI Taxonomy" id="133412"/>
    <lineage>
        <taxon>Eukaryota</taxon>
        <taxon>Fungi</taxon>
        <taxon>Fungi incertae sedis</taxon>
        <taxon>Zoopagomycota</taxon>
        <taxon>Kickxellomycotina</taxon>
        <taxon>Harpellomycetes</taxon>
        <taxon>Harpellales</taxon>
        <taxon>Legeriomycetaceae</taxon>
        <taxon>Smittium</taxon>
    </lineage>
</organism>
<keyword evidence="3 6" id="KW-0012">Acyltransferase</keyword>
<protein>
    <submittedName>
        <fullName evidence="6">Putative acyltransferase</fullName>
    </submittedName>
</protein>
<dbReference type="InterPro" id="IPR032098">
    <property type="entry name" value="Acyltransf_C"/>
</dbReference>
<keyword evidence="4" id="KW-1133">Transmembrane helix</keyword>
<dbReference type="Pfam" id="PF01553">
    <property type="entry name" value="Acyltransferase"/>
    <property type="match status" value="1"/>
</dbReference>
<evidence type="ECO:0000313" key="6">
    <source>
        <dbReference type="EMBL" id="OMJ10840.1"/>
    </source>
</evidence>